<feature type="non-terminal residue" evidence="2">
    <location>
        <position position="164"/>
    </location>
</feature>
<gene>
    <name evidence="2" type="ORF">BJ554DRAFT_7859</name>
</gene>
<dbReference type="InterPro" id="IPR001054">
    <property type="entry name" value="A/G_cyclase"/>
</dbReference>
<sequence length="164" mass="16936">MTTLGDAYVAYGVSNTATLAAEAGKPGRGDDEAYLPVALATCRAAVELQHVVAQFNASEIAAELLEPSGKSLVKVRVAVHTGGAHGCVLGGSTRLKYEFVGEAIRVAEKVQEMCPKGSASVSEATLARLGPAGQEILKTGHGAVDDLQMTVLPALVEGLRSFVM</sequence>
<reference evidence="2 3" key="1">
    <citation type="journal article" name="Sci. Rep.">
        <title>Genome-scale phylogenetic analyses confirm Olpidium as the closest living zoosporic fungus to the non-flagellated, terrestrial fungi.</title>
        <authorList>
            <person name="Chang Y."/>
            <person name="Rochon D."/>
            <person name="Sekimoto S."/>
            <person name="Wang Y."/>
            <person name="Chovatia M."/>
            <person name="Sandor L."/>
            <person name="Salamov A."/>
            <person name="Grigoriev I.V."/>
            <person name="Stajich J.E."/>
            <person name="Spatafora J.W."/>
        </authorList>
    </citation>
    <scope>NUCLEOTIDE SEQUENCE [LARGE SCALE GENOMIC DNA]</scope>
    <source>
        <strain evidence="2">S191</strain>
    </source>
</reference>
<evidence type="ECO:0000313" key="2">
    <source>
        <dbReference type="EMBL" id="KAG5460132.1"/>
    </source>
</evidence>
<name>A0A8H8DJH9_9FUNG</name>
<dbReference type="GO" id="GO:0035556">
    <property type="term" value="P:intracellular signal transduction"/>
    <property type="evidence" value="ECO:0007669"/>
    <property type="project" value="InterPro"/>
</dbReference>
<keyword evidence="3" id="KW-1185">Reference proteome</keyword>
<dbReference type="Pfam" id="PF00211">
    <property type="entry name" value="Guanylate_cyc"/>
    <property type="match status" value="1"/>
</dbReference>
<dbReference type="EMBL" id="JAEFCI010005724">
    <property type="protein sequence ID" value="KAG5460132.1"/>
    <property type="molecule type" value="Genomic_DNA"/>
</dbReference>
<dbReference type="Proteomes" id="UP000673691">
    <property type="component" value="Unassembled WGS sequence"/>
</dbReference>
<proteinExistence type="predicted"/>
<dbReference type="GO" id="GO:0009190">
    <property type="term" value="P:cyclic nucleotide biosynthetic process"/>
    <property type="evidence" value="ECO:0007669"/>
    <property type="project" value="InterPro"/>
</dbReference>
<protein>
    <recommendedName>
        <fullName evidence="1">Guanylate cyclase domain-containing protein</fullName>
    </recommendedName>
</protein>
<evidence type="ECO:0000259" key="1">
    <source>
        <dbReference type="PROSITE" id="PS50125"/>
    </source>
</evidence>
<dbReference type="InterPro" id="IPR029787">
    <property type="entry name" value="Nucleotide_cyclase"/>
</dbReference>
<dbReference type="AlphaFoldDB" id="A0A8H8DJH9"/>
<evidence type="ECO:0000313" key="3">
    <source>
        <dbReference type="Proteomes" id="UP000673691"/>
    </source>
</evidence>
<organism evidence="2 3">
    <name type="scientific">Olpidium bornovanus</name>
    <dbReference type="NCBI Taxonomy" id="278681"/>
    <lineage>
        <taxon>Eukaryota</taxon>
        <taxon>Fungi</taxon>
        <taxon>Fungi incertae sedis</taxon>
        <taxon>Olpidiomycota</taxon>
        <taxon>Olpidiomycotina</taxon>
        <taxon>Olpidiomycetes</taxon>
        <taxon>Olpidiales</taxon>
        <taxon>Olpidiaceae</taxon>
        <taxon>Olpidium</taxon>
    </lineage>
</organism>
<dbReference type="OrthoDB" id="2163483at2759"/>
<accession>A0A8H8DJH9</accession>
<feature type="domain" description="Guanylate cyclase" evidence="1">
    <location>
        <begin position="1"/>
        <end position="111"/>
    </location>
</feature>
<dbReference type="Gene3D" id="3.30.70.1230">
    <property type="entry name" value="Nucleotide cyclase"/>
    <property type="match status" value="1"/>
</dbReference>
<dbReference type="SUPFAM" id="SSF55073">
    <property type="entry name" value="Nucleotide cyclase"/>
    <property type="match status" value="1"/>
</dbReference>
<dbReference type="PROSITE" id="PS50125">
    <property type="entry name" value="GUANYLATE_CYCLASE_2"/>
    <property type="match status" value="1"/>
</dbReference>
<comment type="caution">
    <text evidence="2">The sequence shown here is derived from an EMBL/GenBank/DDBJ whole genome shotgun (WGS) entry which is preliminary data.</text>
</comment>